<proteinExistence type="predicted"/>
<protein>
    <recommendedName>
        <fullName evidence="3">EfeO-type cupredoxin-like domain-containing protein</fullName>
    </recommendedName>
</protein>
<organism evidence="1 2">
    <name type="scientific">Paraconexibacter antarcticus</name>
    <dbReference type="NCBI Taxonomy" id="2949664"/>
    <lineage>
        <taxon>Bacteria</taxon>
        <taxon>Bacillati</taxon>
        <taxon>Actinomycetota</taxon>
        <taxon>Thermoleophilia</taxon>
        <taxon>Solirubrobacterales</taxon>
        <taxon>Paraconexibacteraceae</taxon>
        <taxon>Paraconexibacter</taxon>
    </lineage>
</organism>
<dbReference type="SUPFAM" id="SSF49503">
    <property type="entry name" value="Cupredoxins"/>
    <property type="match status" value="1"/>
</dbReference>
<evidence type="ECO:0000313" key="1">
    <source>
        <dbReference type="EMBL" id="UTI64075.1"/>
    </source>
</evidence>
<dbReference type="Proteomes" id="UP001056035">
    <property type="component" value="Chromosome"/>
</dbReference>
<reference evidence="1 2" key="1">
    <citation type="submission" date="2022-06" db="EMBL/GenBank/DDBJ databases">
        <title>Paraconexibacter antarcticus.</title>
        <authorList>
            <person name="Kim C.S."/>
        </authorList>
    </citation>
    <scope>NUCLEOTIDE SEQUENCE [LARGE SCALE GENOMIC DNA]</scope>
    <source>
        <strain evidence="1 2">02-257</strain>
    </source>
</reference>
<evidence type="ECO:0000313" key="2">
    <source>
        <dbReference type="Proteomes" id="UP001056035"/>
    </source>
</evidence>
<sequence>MTPDRRVTLVLLGTAAVFGGCGGEPAAVLDRDAVLRLDVSEYRISPQNVRVAATSNPTRLRIVVRNVGRLTHTVKVERMQPDPQPEDDAVTTEPSLVVKGAGVGNVPPGGRMIGDPFYLPPGKYLLSDTIGSHENLGGFGTLTIDPPPGG</sequence>
<dbReference type="RefSeq" id="WP_254570788.1">
    <property type="nucleotide sequence ID" value="NZ_CP098502.1"/>
</dbReference>
<dbReference type="EMBL" id="CP098502">
    <property type="protein sequence ID" value="UTI64075.1"/>
    <property type="molecule type" value="Genomic_DNA"/>
</dbReference>
<name>A0ABY5DRI7_9ACTN</name>
<accession>A0ABY5DRI7</accession>
<dbReference type="InterPro" id="IPR008972">
    <property type="entry name" value="Cupredoxin"/>
</dbReference>
<evidence type="ECO:0008006" key="3">
    <source>
        <dbReference type="Google" id="ProtNLM"/>
    </source>
</evidence>
<dbReference type="PROSITE" id="PS51257">
    <property type="entry name" value="PROKAR_LIPOPROTEIN"/>
    <property type="match status" value="1"/>
</dbReference>
<gene>
    <name evidence="1" type="ORF">NBH00_22400</name>
</gene>
<keyword evidence="2" id="KW-1185">Reference proteome</keyword>